<organism evidence="9 10">
    <name type="scientific">Microlunatus ginsengisoli</name>
    <dbReference type="NCBI Taxonomy" id="363863"/>
    <lineage>
        <taxon>Bacteria</taxon>
        <taxon>Bacillati</taxon>
        <taxon>Actinomycetota</taxon>
        <taxon>Actinomycetes</taxon>
        <taxon>Propionibacteriales</taxon>
        <taxon>Propionibacteriaceae</taxon>
        <taxon>Microlunatus</taxon>
    </lineage>
</organism>
<dbReference type="InterPro" id="IPR001567">
    <property type="entry name" value="Pept_M3A_M3B_dom"/>
</dbReference>
<keyword evidence="10" id="KW-1185">Reference proteome</keyword>
<evidence type="ECO:0000256" key="5">
    <source>
        <dbReference type="ARBA" id="ARBA00022833"/>
    </source>
</evidence>
<dbReference type="InterPro" id="IPR024077">
    <property type="entry name" value="Neurolysin/TOP_dom2"/>
</dbReference>
<dbReference type="Gene3D" id="1.10.1370.10">
    <property type="entry name" value="Neurolysin, domain 3"/>
    <property type="match status" value="1"/>
</dbReference>
<keyword evidence="2 7" id="KW-0645">Protease</keyword>
<evidence type="ECO:0000256" key="2">
    <source>
        <dbReference type="ARBA" id="ARBA00022670"/>
    </source>
</evidence>
<dbReference type="Gene3D" id="1.10.1370.40">
    <property type="match status" value="1"/>
</dbReference>
<dbReference type="PANTHER" id="PTHR43660">
    <property type="entry name" value="DIPEPTIDYL CARBOXYPEPTIDASE"/>
    <property type="match status" value="1"/>
</dbReference>
<comment type="similarity">
    <text evidence="1 7">Belongs to the peptidase M3 family.</text>
</comment>
<dbReference type="InterPro" id="IPR045090">
    <property type="entry name" value="Pept_M3A_M3B"/>
</dbReference>
<protein>
    <submittedName>
        <fullName evidence="9">M3 family metallopeptidase</fullName>
    </submittedName>
</protein>
<feature type="domain" description="Peptidase M3A/M3B catalytic" evidence="8">
    <location>
        <begin position="235"/>
        <end position="683"/>
    </location>
</feature>
<gene>
    <name evidence="9" type="ORF">GCM10022236_04680</name>
</gene>
<dbReference type="Gene3D" id="3.40.390.10">
    <property type="entry name" value="Collagenase (Catalytic Domain)"/>
    <property type="match status" value="1"/>
</dbReference>
<dbReference type="Proteomes" id="UP001501490">
    <property type="component" value="Unassembled WGS sequence"/>
</dbReference>
<accession>A0ABP6ZFB8</accession>
<proteinExistence type="inferred from homology"/>
<dbReference type="SUPFAM" id="SSF55486">
    <property type="entry name" value="Metalloproteases ('zincins'), catalytic domain"/>
    <property type="match status" value="1"/>
</dbReference>
<evidence type="ECO:0000256" key="3">
    <source>
        <dbReference type="ARBA" id="ARBA00022723"/>
    </source>
</evidence>
<evidence type="ECO:0000256" key="4">
    <source>
        <dbReference type="ARBA" id="ARBA00022801"/>
    </source>
</evidence>
<evidence type="ECO:0000256" key="7">
    <source>
        <dbReference type="RuleBase" id="RU003435"/>
    </source>
</evidence>
<evidence type="ECO:0000256" key="6">
    <source>
        <dbReference type="ARBA" id="ARBA00023049"/>
    </source>
</evidence>
<dbReference type="InterPro" id="IPR034005">
    <property type="entry name" value="M3A_DCP"/>
</dbReference>
<dbReference type="RefSeq" id="WP_344801472.1">
    <property type="nucleotide sequence ID" value="NZ_BAABAB010000005.1"/>
</dbReference>
<keyword evidence="4 7" id="KW-0378">Hydrolase</keyword>
<evidence type="ECO:0000313" key="9">
    <source>
        <dbReference type="EMBL" id="GAA3605896.1"/>
    </source>
</evidence>
<keyword evidence="3 7" id="KW-0479">Metal-binding</keyword>
<evidence type="ECO:0000256" key="1">
    <source>
        <dbReference type="ARBA" id="ARBA00006040"/>
    </source>
</evidence>
<comment type="cofactor">
    <cofactor evidence="7">
        <name>Zn(2+)</name>
        <dbReference type="ChEBI" id="CHEBI:29105"/>
    </cofactor>
    <text evidence="7">Binds 1 zinc ion.</text>
</comment>
<sequence length="685" mass="74772">MSADVRPSNPFAEPSPLPYGLPPFAECTPAALEAAFEQGMAAQLAEVEAIVATPGPATFDNTLEALERSGRLLRRAQRVFWLLTSADTNPELEALETAYAPRFAVHADEIMLNRRLFDRIDALYAERAQLGLDAEQVRLLERYHTDLSRAGAALDEPSRLHLADLNRQIAECSTAFGTNLLADTNDSAVLFSDVAELDGLGPDAIGAAAEAARQRGLDGYLITLVLPTHQPALESLHEPASRRRLLAAAQSRGSRGNAYDNRDLIRRLAVLRAERAELLGYRSHSDYVLADRTAKDNASVDDMLHRIIPAATANASREAAELAAAKRADGDDAPFEASDWAYYAARVRRDRYAFDASAIRPYVELERVLTDGVFAAATLLYGLGFVVRDDLAGYHPDVVVYEVFDADGSGLGLFVADFFTRDGKRGGAWSESLVPQSRLLGERPVVANNLNVPKPPAGSPALLTQDEVATLFHEFGHALHALFSDVSYPRLSGTAVARDFVEFPSQVNEMWLSWPAVLDGYARHVDDGSPLPPELAAALRNPPTFNQGVETVASLAATWIDLAWHRLTRAEAAAVTDVAEFEARALAEAGLDLDAIPPRYRGPYFNHVFASGYSAGYYSYLWSEVLDADTVEWFREHAGDLRAAGQAFRDALLSRGGTAPELELYDAFRGRPARIEPLLARRGLC</sequence>
<evidence type="ECO:0000259" key="8">
    <source>
        <dbReference type="Pfam" id="PF01432"/>
    </source>
</evidence>
<keyword evidence="5 7" id="KW-0862">Zinc</keyword>
<dbReference type="EMBL" id="BAABAB010000005">
    <property type="protein sequence ID" value="GAA3605896.1"/>
    <property type="molecule type" value="Genomic_DNA"/>
</dbReference>
<dbReference type="Pfam" id="PF01432">
    <property type="entry name" value="Peptidase_M3"/>
    <property type="match status" value="1"/>
</dbReference>
<evidence type="ECO:0000313" key="10">
    <source>
        <dbReference type="Proteomes" id="UP001501490"/>
    </source>
</evidence>
<dbReference type="PANTHER" id="PTHR43660:SF1">
    <property type="entry name" value="DIPEPTIDYL CARBOXYPEPTIDASE"/>
    <property type="match status" value="1"/>
</dbReference>
<comment type="caution">
    <text evidence="9">The sequence shown here is derived from an EMBL/GenBank/DDBJ whole genome shotgun (WGS) entry which is preliminary data.</text>
</comment>
<dbReference type="InterPro" id="IPR024079">
    <property type="entry name" value="MetalloPept_cat_dom_sf"/>
</dbReference>
<dbReference type="CDD" id="cd06456">
    <property type="entry name" value="M3A_DCP"/>
    <property type="match status" value="1"/>
</dbReference>
<name>A0ABP6ZFB8_9ACTN</name>
<keyword evidence="6 7" id="KW-0482">Metalloprotease</keyword>
<reference evidence="10" key="1">
    <citation type="journal article" date="2019" name="Int. J. Syst. Evol. Microbiol.">
        <title>The Global Catalogue of Microorganisms (GCM) 10K type strain sequencing project: providing services to taxonomists for standard genome sequencing and annotation.</title>
        <authorList>
            <consortium name="The Broad Institute Genomics Platform"/>
            <consortium name="The Broad Institute Genome Sequencing Center for Infectious Disease"/>
            <person name="Wu L."/>
            <person name="Ma J."/>
        </authorList>
    </citation>
    <scope>NUCLEOTIDE SEQUENCE [LARGE SCALE GENOMIC DNA]</scope>
    <source>
        <strain evidence="10">JCM 16929</strain>
    </source>
</reference>